<gene>
    <name evidence="3" type="ORF">LUZ62_037676</name>
</gene>
<dbReference type="Pfam" id="PF03492">
    <property type="entry name" value="Methyltransf_7"/>
    <property type="match status" value="1"/>
</dbReference>
<proteinExistence type="predicted"/>
<dbReference type="Gene3D" id="3.40.50.150">
    <property type="entry name" value="Vaccinia Virus protein VP39"/>
    <property type="match status" value="1"/>
</dbReference>
<dbReference type="InterPro" id="IPR005299">
    <property type="entry name" value="MeTrfase_7"/>
</dbReference>
<dbReference type="InterPro" id="IPR042086">
    <property type="entry name" value="MeTrfase_capping"/>
</dbReference>
<dbReference type="Gene3D" id="1.10.1200.270">
    <property type="entry name" value="Methyltransferase, alpha-helical capping domain"/>
    <property type="match status" value="1"/>
</dbReference>
<evidence type="ECO:0000256" key="2">
    <source>
        <dbReference type="ARBA" id="ARBA00022842"/>
    </source>
</evidence>
<name>A0AAV8F1Z9_9POAL</name>
<keyword evidence="1" id="KW-0479">Metal-binding</keyword>
<dbReference type="PANTHER" id="PTHR31009">
    <property type="entry name" value="S-ADENOSYL-L-METHIONINE:CARBOXYL METHYLTRANSFERASE FAMILY PROTEIN"/>
    <property type="match status" value="1"/>
</dbReference>
<evidence type="ECO:0000256" key="1">
    <source>
        <dbReference type="ARBA" id="ARBA00022723"/>
    </source>
</evidence>
<keyword evidence="3" id="KW-0489">Methyltransferase</keyword>
<dbReference type="GO" id="GO:0008168">
    <property type="term" value="F:methyltransferase activity"/>
    <property type="evidence" value="ECO:0007669"/>
    <property type="project" value="UniProtKB-KW"/>
</dbReference>
<accession>A0AAV8F1Z9</accession>
<organism evidence="3 4">
    <name type="scientific">Rhynchospora pubera</name>
    <dbReference type="NCBI Taxonomy" id="906938"/>
    <lineage>
        <taxon>Eukaryota</taxon>
        <taxon>Viridiplantae</taxon>
        <taxon>Streptophyta</taxon>
        <taxon>Embryophyta</taxon>
        <taxon>Tracheophyta</taxon>
        <taxon>Spermatophyta</taxon>
        <taxon>Magnoliopsida</taxon>
        <taxon>Liliopsida</taxon>
        <taxon>Poales</taxon>
        <taxon>Cyperaceae</taxon>
        <taxon>Cyperoideae</taxon>
        <taxon>Rhynchosporeae</taxon>
        <taxon>Rhynchospora</taxon>
    </lineage>
</organism>
<keyword evidence="2" id="KW-0460">Magnesium</keyword>
<dbReference type="GO" id="GO:0032259">
    <property type="term" value="P:methylation"/>
    <property type="evidence" value="ECO:0007669"/>
    <property type="project" value="UniProtKB-KW"/>
</dbReference>
<keyword evidence="4" id="KW-1185">Reference proteome</keyword>
<evidence type="ECO:0000313" key="3">
    <source>
        <dbReference type="EMBL" id="KAJ4786430.1"/>
    </source>
</evidence>
<dbReference type="EMBL" id="JAMFTS010000002">
    <property type="protein sequence ID" value="KAJ4786430.1"/>
    <property type="molecule type" value="Genomic_DNA"/>
</dbReference>
<dbReference type="AlphaFoldDB" id="A0AAV8F1Z9"/>
<evidence type="ECO:0000313" key="4">
    <source>
        <dbReference type="Proteomes" id="UP001140206"/>
    </source>
</evidence>
<dbReference type="InterPro" id="IPR029063">
    <property type="entry name" value="SAM-dependent_MTases_sf"/>
</dbReference>
<dbReference type="SUPFAM" id="SSF53335">
    <property type="entry name" value="S-adenosyl-L-methionine-dependent methyltransferases"/>
    <property type="match status" value="1"/>
</dbReference>
<comment type="caution">
    <text evidence="3">The sequence shown here is derived from an EMBL/GenBank/DDBJ whole genome shotgun (WGS) entry which is preliminary data.</text>
</comment>
<dbReference type="Proteomes" id="UP001140206">
    <property type="component" value="Chromosome 2"/>
</dbReference>
<dbReference type="GO" id="GO:0046872">
    <property type="term" value="F:metal ion binding"/>
    <property type="evidence" value="ECO:0007669"/>
    <property type="project" value="UniProtKB-KW"/>
</dbReference>
<reference evidence="3" key="1">
    <citation type="submission" date="2022-08" db="EMBL/GenBank/DDBJ databases">
        <authorList>
            <person name="Marques A."/>
        </authorList>
    </citation>
    <scope>NUCLEOTIDE SEQUENCE</scope>
    <source>
        <strain evidence="3">RhyPub2mFocal</strain>
        <tissue evidence="3">Leaves</tissue>
    </source>
</reference>
<protein>
    <submittedName>
        <fullName evidence="3">S-adenosyl-L-methionine-dependent methyltransferase superfamily protein</fullName>
    </submittedName>
</protein>
<keyword evidence="3" id="KW-0808">Transferase</keyword>
<sequence length="315" mass="35171">MQKGIASNTIFLVKEAVKSLASTVPSSEKLLVFADLGCSTGANTLVMFSEVMDTVSTTCNELGRPVPQIQLLLNDLPGNDFNTLLGSVLSFRKERIDECTSDRSMPFYMSVVPGSFYERLFPKKSVHFIYSSCSVHWLSQVPMGLYNVRQGWINKGSIYISEKSPPLVSSLYLKQFQRDFSLFLKHRSEELCSGTCMALIFPGCSTADQSAKETAAYIACLEEALDKMVSEGVVNAFDVDSFNLPLYHPTMDEVKFVIKNEGSFELMQDFIHEAPFSEVFGDTHGDTNEKWEKLGLAFRSILESLFVSVENNKNS</sequence>